<dbReference type="SUPFAM" id="SSF56112">
    <property type="entry name" value="Protein kinase-like (PK-like)"/>
    <property type="match status" value="1"/>
</dbReference>
<comment type="subcellular location">
    <subcellularLocation>
        <location evidence="1">Secreted</location>
    </subcellularLocation>
</comment>
<dbReference type="CDD" id="cd00198">
    <property type="entry name" value="vWFA"/>
    <property type="match status" value="1"/>
</dbReference>
<keyword evidence="9" id="KW-1185">Reference proteome</keyword>
<dbReference type="Pfam" id="PF02816">
    <property type="entry name" value="Alpha_kinase"/>
    <property type="match status" value="1"/>
</dbReference>
<evidence type="ECO:0000256" key="5">
    <source>
        <dbReference type="ARBA" id="ARBA00022729"/>
    </source>
</evidence>
<gene>
    <name evidence="8" type="ORF">XAT740_LOCUS17643</name>
</gene>
<dbReference type="PROSITE" id="PS51158">
    <property type="entry name" value="ALPHA_KINASE"/>
    <property type="match status" value="1"/>
</dbReference>
<dbReference type="GO" id="GO:0004674">
    <property type="term" value="F:protein serine/threonine kinase activity"/>
    <property type="evidence" value="ECO:0007669"/>
    <property type="project" value="UniProtKB-KW"/>
</dbReference>
<dbReference type="InterPro" id="IPR011009">
    <property type="entry name" value="Kinase-like_dom_sf"/>
</dbReference>
<evidence type="ECO:0000313" key="8">
    <source>
        <dbReference type="EMBL" id="CAF1087264.1"/>
    </source>
</evidence>
<evidence type="ECO:0000256" key="3">
    <source>
        <dbReference type="ARBA" id="ARBA00022527"/>
    </source>
</evidence>
<keyword evidence="5" id="KW-0732">Signal</keyword>
<dbReference type="SMART" id="SM00811">
    <property type="entry name" value="Alpha_kinase"/>
    <property type="match status" value="1"/>
</dbReference>
<evidence type="ECO:0000256" key="4">
    <source>
        <dbReference type="ARBA" id="ARBA00022679"/>
    </source>
</evidence>
<dbReference type="Gene3D" id="3.40.50.410">
    <property type="entry name" value="von Willebrand factor, type A domain"/>
    <property type="match status" value="1"/>
</dbReference>
<keyword evidence="4" id="KW-0808">Transferase</keyword>
<comment type="caution">
    <text evidence="8">The sequence shown here is derived from an EMBL/GenBank/DDBJ whole genome shotgun (WGS) entry which is preliminary data.</text>
</comment>
<dbReference type="Gene3D" id="3.30.200.20">
    <property type="entry name" value="Phosphorylase Kinase, domain 1"/>
    <property type="match status" value="1"/>
</dbReference>
<proteinExistence type="predicted"/>
<dbReference type="PANTHER" id="PTHR47763">
    <property type="entry name" value="ALPHA-PROTEIN KINASE VWKA"/>
    <property type="match status" value="1"/>
</dbReference>
<evidence type="ECO:0000256" key="2">
    <source>
        <dbReference type="ARBA" id="ARBA00022525"/>
    </source>
</evidence>
<dbReference type="GO" id="GO:0005524">
    <property type="term" value="F:ATP binding"/>
    <property type="evidence" value="ECO:0007669"/>
    <property type="project" value="InterPro"/>
</dbReference>
<dbReference type="InterPro" id="IPR056861">
    <property type="entry name" value="HMCN1-like_VWA"/>
</dbReference>
<dbReference type="Pfam" id="PF25106">
    <property type="entry name" value="VWA_4"/>
    <property type="match status" value="1"/>
</dbReference>
<evidence type="ECO:0000256" key="1">
    <source>
        <dbReference type="ARBA" id="ARBA00004613"/>
    </source>
</evidence>
<sequence length="693" mass="79079">MRSMYHSHSSSIVKSSSASNDAILKDAVDSIRLTTKRPYRISAPTITWESGTAIGSTADIDLDALDAEFERLSFDFKGQLAELRKNPDNLTLRHTLTTTKEALIRIKTWSSLLNTSDGLALVQKNIEQQREQEILRRKYEIDEILKISKVQAAADLCFLIDCTGSMRKYIDATRNQIRQLTDAIVQLFSIKPHLAFIGYRDIGDSTERLDFTDDESIFQEFLNNVQAIGGDDTCEDVFGKCFIIKRTDPIQNDLPYYYSGGLEAVERLSWSNPNRILIHICDAPCHGREYHEFEGTANDNYPQGDPKHRDLSKLLFAIKRLGITYCKISINDTTKKMFDEFSFIFGSIAEIHVDNPTCLIRRVIEKTSAIIQSNIKSTISSYQNTNKPIKAYTIVSHEPHWNLIETHDVNITEVIPPNEIEDLFLPLSVSQTQGQMKIAQHPFAKGSLRFAFYGQFSNDDSPFVDVVFKELASADSRANTLAVYREHLEIQAIAQFLAELFNNEQQRLFRNFIPILYADANLVQQKHNPTKIYQVERRMHQEWRKWNNNSGGVSLSEYSSLLQGFSHWTHHVTSGRLMVVDLQGVKVDRAYLLTDPALHCDDLLRFRETRTNLGKKGMHQFFHTHVCSDICSKFNLPISQSSSSISLLHRSDSLLCNAETETTDESNLKTTANKDFETIDQDQLETVENFELC</sequence>
<dbReference type="AlphaFoldDB" id="A0A814N1Z8"/>
<dbReference type="Proteomes" id="UP000663828">
    <property type="component" value="Unassembled WGS sequence"/>
</dbReference>
<accession>A0A814N1Z8</accession>
<keyword evidence="2" id="KW-0964">Secreted</keyword>
<dbReference type="InterPro" id="IPR004166">
    <property type="entry name" value="a-kinase_dom"/>
</dbReference>
<evidence type="ECO:0000259" key="7">
    <source>
        <dbReference type="PROSITE" id="PS51158"/>
    </source>
</evidence>
<dbReference type="InterPro" id="IPR036465">
    <property type="entry name" value="vWFA_dom_sf"/>
</dbReference>
<keyword evidence="6" id="KW-0418">Kinase</keyword>
<feature type="domain" description="Alpha-type protein kinase" evidence="7">
    <location>
        <begin position="393"/>
        <end position="639"/>
    </location>
</feature>
<dbReference type="PANTHER" id="PTHR47763:SF4">
    <property type="entry name" value="ALPHA-PROTEIN KINASE VWKA"/>
    <property type="match status" value="1"/>
</dbReference>
<dbReference type="InterPro" id="IPR052969">
    <property type="entry name" value="Thr-specific_kinase-like"/>
</dbReference>
<dbReference type="SUPFAM" id="SSF53300">
    <property type="entry name" value="vWA-like"/>
    <property type="match status" value="1"/>
</dbReference>
<reference evidence="8" key="1">
    <citation type="submission" date="2021-02" db="EMBL/GenBank/DDBJ databases">
        <authorList>
            <person name="Nowell W R."/>
        </authorList>
    </citation>
    <scope>NUCLEOTIDE SEQUENCE</scope>
</reference>
<name>A0A814N1Z8_ADIRI</name>
<evidence type="ECO:0000256" key="6">
    <source>
        <dbReference type="ARBA" id="ARBA00022777"/>
    </source>
</evidence>
<protein>
    <recommendedName>
        <fullName evidence="7">Alpha-type protein kinase domain-containing protein</fullName>
    </recommendedName>
</protein>
<keyword evidence="3" id="KW-0723">Serine/threonine-protein kinase</keyword>
<organism evidence="8 9">
    <name type="scientific">Adineta ricciae</name>
    <name type="common">Rotifer</name>
    <dbReference type="NCBI Taxonomy" id="249248"/>
    <lineage>
        <taxon>Eukaryota</taxon>
        <taxon>Metazoa</taxon>
        <taxon>Spiralia</taxon>
        <taxon>Gnathifera</taxon>
        <taxon>Rotifera</taxon>
        <taxon>Eurotatoria</taxon>
        <taxon>Bdelloidea</taxon>
        <taxon>Adinetida</taxon>
        <taxon>Adinetidae</taxon>
        <taxon>Adineta</taxon>
    </lineage>
</organism>
<evidence type="ECO:0000313" key="9">
    <source>
        <dbReference type="Proteomes" id="UP000663828"/>
    </source>
</evidence>
<dbReference type="EMBL" id="CAJNOR010001156">
    <property type="protein sequence ID" value="CAF1087264.1"/>
    <property type="molecule type" value="Genomic_DNA"/>
</dbReference>
<dbReference type="Gene3D" id="3.20.200.10">
    <property type="entry name" value="MHCK/EF2 kinase"/>
    <property type="match status" value="1"/>
</dbReference>